<keyword evidence="4" id="KW-1185">Reference proteome</keyword>
<evidence type="ECO:0000313" key="4">
    <source>
        <dbReference type="Proteomes" id="UP000676169"/>
    </source>
</evidence>
<evidence type="ECO:0000256" key="2">
    <source>
        <dbReference type="ARBA" id="ARBA00023002"/>
    </source>
</evidence>
<dbReference type="AlphaFoldDB" id="A0A975J1I2"/>
<evidence type="ECO:0000256" key="1">
    <source>
        <dbReference type="ARBA" id="ARBA00006484"/>
    </source>
</evidence>
<dbReference type="SUPFAM" id="SSF51735">
    <property type="entry name" value="NAD(P)-binding Rossmann-fold domains"/>
    <property type="match status" value="1"/>
</dbReference>
<dbReference type="InterPro" id="IPR002347">
    <property type="entry name" value="SDR_fam"/>
</dbReference>
<dbReference type="EMBL" id="CP073100">
    <property type="protein sequence ID" value="QUE52308.1"/>
    <property type="molecule type" value="Genomic_DNA"/>
</dbReference>
<dbReference type="PANTHER" id="PTHR44196:SF1">
    <property type="entry name" value="DEHYDROGENASE_REDUCTASE SDR FAMILY MEMBER 7B"/>
    <property type="match status" value="1"/>
</dbReference>
<dbReference type="RefSeq" id="WP_211633150.1">
    <property type="nucleotide sequence ID" value="NZ_CP073100.1"/>
</dbReference>
<dbReference type="GO" id="GO:0016020">
    <property type="term" value="C:membrane"/>
    <property type="evidence" value="ECO:0007669"/>
    <property type="project" value="TreeGrafter"/>
</dbReference>
<name>A0A975J1I2_9BACT</name>
<dbReference type="KEGG" id="lamb:KBB96_05300"/>
<dbReference type="Proteomes" id="UP000676169">
    <property type="component" value="Chromosome"/>
</dbReference>
<keyword evidence="2" id="KW-0560">Oxidoreductase</keyword>
<dbReference type="GO" id="GO:0016491">
    <property type="term" value="F:oxidoreductase activity"/>
    <property type="evidence" value="ECO:0007669"/>
    <property type="project" value="UniProtKB-KW"/>
</dbReference>
<accession>A0A975J1I2</accession>
<reference evidence="3" key="1">
    <citation type="submission" date="2021-04" db="EMBL/GenBank/DDBJ databases">
        <title>Luteolibacter sp. 32A isolated from the skin of an Anderson's salamander (Ambystoma andersonii).</title>
        <authorList>
            <person name="Spergser J."/>
            <person name="Busse H.-J."/>
        </authorList>
    </citation>
    <scope>NUCLEOTIDE SEQUENCE</scope>
    <source>
        <strain evidence="3">32A</strain>
    </source>
</reference>
<dbReference type="Pfam" id="PF00106">
    <property type="entry name" value="adh_short"/>
    <property type="match status" value="1"/>
</dbReference>
<dbReference type="Gene3D" id="3.40.50.720">
    <property type="entry name" value="NAD(P)-binding Rossmann-like Domain"/>
    <property type="match status" value="1"/>
</dbReference>
<sequence length="94" mass="9772">MSNPIKGKVVVIPGAGSSLGEATARLLAAQGAHLVLGAESITRLESLAGELESSGGQVITMAMDVTRRDQVQDLVNAAMRTFGRMDVMVSTSQD</sequence>
<organism evidence="3 4">
    <name type="scientific">Luteolibacter ambystomatis</name>
    <dbReference type="NCBI Taxonomy" id="2824561"/>
    <lineage>
        <taxon>Bacteria</taxon>
        <taxon>Pseudomonadati</taxon>
        <taxon>Verrucomicrobiota</taxon>
        <taxon>Verrucomicrobiia</taxon>
        <taxon>Verrucomicrobiales</taxon>
        <taxon>Verrucomicrobiaceae</taxon>
        <taxon>Luteolibacter</taxon>
    </lineage>
</organism>
<gene>
    <name evidence="3" type="ORF">KBB96_05300</name>
</gene>
<dbReference type="InterPro" id="IPR036291">
    <property type="entry name" value="NAD(P)-bd_dom_sf"/>
</dbReference>
<dbReference type="PANTHER" id="PTHR44196">
    <property type="entry name" value="DEHYDROGENASE/REDUCTASE SDR FAMILY MEMBER 7B"/>
    <property type="match status" value="1"/>
</dbReference>
<evidence type="ECO:0000313" key="3">
    <source>
        <dbReference type="EMBL" id="QUE52308.1"/>
    </source>
</evidence>
<proteinExistence type="inferred from homology"/>
<comment type="similarity">
    <text evidence="1">Belongs to the short-chain dehydrogenases/reductases (SDR) family.</text>
</comment>
<protein>
    <submittedName>
        <fullName evidence="3">SDR family NAD(P)-dependent oxidoreductase</fullName>
    </submittedName>
</protein>